<proteinExistence type="predicted"/>
<organism evidence="1 2">
    <name type="scientific">Blastochloris tepida</name>
    <dbReference type="NCBI Taxonomy" id="2233851"/>
    <lineage>
        <taxon>Bacteria</taxon>
        <taxon>Pseudomonadati</taxon>
        <taxon>Pseudomonadota</taxon>
        <taxon>Alphaproteobacteria</taxon>
        <taxon>Hyphomicrobiales</taxon>
        <taxon>Blastochloridaceae</taxon>
        <taxon>Blastochloris</taxon>
    </lineage>
</organism>
<dbReference type="AlphaFoldDB" id="A0A348G030"/>
<evidence type="ECO:0000313" key="1">
    <source>
        <dbReference type="EMBL" id="BBF92913.1"/>
    </source>
</evidence>
<accession>A0A348G030</accession>
<reference evidence="1 2" key="1">
    <citation type="submission" date="2018-08" db="EMBL/GenBank/DDBJ databases">
        <title>Complete genome sequencing of Blastochloris tepida GI.</title>
        <authorList>
            <person name="Tsukatani Y."/>
            <person name="Mori H."/>
        </authorList>
    </citation>
    <scope>NUCLEOTIDE SEQUENCE [LARGE SCALE GENOMIC DNA]</scope>
    <source>
        <strain evidence="1 2">GI</strain>
    </source>
</reference>
<gene>
    <name evidence="1" type="ORF">BLTE_15980</name>
</gene>
<keyword evidence="2" id="KW-1185">Reference proteome</keyword>
<sequence>MHQIEYRFGATIDGSEELYRAVRAALVARGTSLNALCKARGLNRQTVERALKGERHSKLAAKLRKELANEILGAEGER</sequence>
<name>A0A348G030_9HYPH</name>
<dbReference type="Proteomes" id="UP000266934">
    <property type="component" value="Chromosome"/>
</dbReference>
<evidence type="ECO:0008006" key="3">
    <source>
        <dbReference type="Google" id="ProtNLM"/>
    </source>
</evidence>
<protein>
    <recommendedName>
        <fullName evidence="3">HTH cro/C1-type domain-containing protein</fullName>
    </recommendedName>
</protein>
<dbReference type="EMBL" id="AP018907">
    <property type="protein sequence ID" value="BBF92913.1"/>
    <property type="molecule type" value="Genomic_DNA"/>
</dbReference>
<dbReference type="KEGG" id="blag:BLTE_15980"/>
<evidence type="ECO:0000313" key="2">
    <source>
        <dbReference type="Proteomes" id="UP000266934"/>
    </source>
</evidence>